<feature type="binding site" evidence="6">
    <location>
        <position position="191"/>
    </location>
    <ligand>
        <name>substrate</name>
    </ligand>
</feature>
<dbReference type="PIRSF" id="PIRSF001221">
    <property type="entry name" value="Amidase_fungi"/>
    <property type="match status" value="1"/>
</dbReference>
<accession>A0A9P8URA0</accession>
<dbReference type="EC" id="3.5.1.4" evidence="3"/>
<comment type="catalytic activity">
    <reaction evidence="1">
        <text>a monocarboxylic acid amide + H2O = a monocarboxylate + NH4(+)</text>
        <dbReference type="Rhea" id="RHEA:12020"/>
        <dbReference type="ChEBI" id="CHEBI:15377"/>
        <dbReference type="ChEBI" id="CHEBI:28938"/>
        <dbReference type="ChEBI" id="CHEBI:35757"/>
        <dbReference type="ChEBI" id="CHEBI:83628"/>
        <dbReference type="EC" id="3.5.1.4"/>
    </reaction>
</comment>
<dbReference type="OrthoDB" id="6428749at2759"/>
<dbReference type="PANTHER" id="PTHR46072:SF3">
    <property type="entry name" value="AMIDASE"/>
    <property type="match status" value="1"/>
</dbReference>
<gene>
    <name evidence="8" type="ORF">BKA67DRAFT_532150</name>
</gene>
<evidence type="ECO:0000256" key="1">
    <source>
        <dbReference type="ARBA" id="ARBA00001311"/>
    </source>
</evidence>
<evidence type="ECO:0000256" key="4">
    <source>
        <dbReference type="ARBA" id="ARBA00022801"/>
    </source>
</evidence>
<dbReference type="PANTHER" id="PTHR46072">
    <property type="entry name" value="AMIDASE-RELATED-RELATED"/>
    <property type="match status" value="1"/>
</dbReference>
<dbReference type="RefSeq" id="XP_045961143.1">
    <property type="nucleotide sequence ID" value="XM_046099488.1"/>
</dbReference>
<dbReference type="AlphaFoldDB" id="A0A9P8URA0"/>
<dbReference type="Gene3D" id="3.90.1300.10">
    <property type="entry name" value="Amidase signature (AS) domain"/>
    <property type="match status" value="1"/>
</dbReference>
<dbReference type="SUPFAM" id="SSF75304">
    <property type="entry name" value="Amidase signature (AS) enzymes"/>
    <property type="match status" value="1"/>
</dbReference>
<feature type="binding site" evidence="6">
    <location>
        <begin position="238"/>
        <end position="241"/>
    </location>
    <ligand>
        <name>substrate</name>
    </ligand>
</feature>
<keyword evidence="4" id="KW-0378">Hydrolase</keyword>
<feature type="domain" description="Amidase" evidence="7">
    <location>
        <begin position="86"/>
        <end position="541"/>
    </location>
</feature>
<evidence type="ECO:0000259" key="7">
    <source>
        <dbReference type="Pfam" id="PF01425"/>
    </source>
</evidence>
<dbReference type="InterPro" id="IPR020556">
    <property type="entry name" value="Amidase_CS"/>
</dbReference>
<feature type="active site" description="Charge relay system" evidence="5">
    <location>
        <position position="141"/>
    </location>
</feature>
<feature type="active site" description="Charge relay system" evidence="5">
    <location>
        <position position="217"/>
    </location>
</feature>
<evidence type="ECO:0000256" key="2">
    <source>
        <dbReference type="ARBA" id="ARBA00009199"/>
    </source>
</evidence>
<dbReference type="GO" id="GO:0004040">
    <property type="term" value="F:amidase activity"/>
    <property type="evidence" value="ECO:0007669"/>
    <property type="project" value="UniProtKB-EC"/>
</dbReference>
<feature type="binding site" evidence="6">
    <location>
        <position position="217"/>
    </location>
    <ligand>
        <name>substrate</name>
    </ligand>
</feature>
<evidence type="ECO:0000313" key="9">
    <source>
        <dbReference type="Proteomes" id="UP000758603"/>
    </source>
</evidence>
<protein>
    <recommendedName>
        <fullName evidence="3">amidase</fullName>
        <ecNumber evidence="3">3.5.1.4</ecNumber>
    </recommendedName>
</protein>
<evidence type="ECO:0000256" key="5">
    <source>
        <dbReference type="PIRSR" id="PIRSR001221-1"/>
    </source>
</evidence>
<dbReference type="EMBL" id="JAGPXC010000002">
    <property type="protein sequence ID" value="KAH6656909.1"/>
    <property type="molecule type" value="Genomic_DNA"/>
</dbReference>
<dbReference type="PROSITE" id="PS00571">
    <property type="entry name" value="AMIDASES"/>
    <property type="match status" value="1"/>
</dbReference>
<dbReference type="InterPro" id="IPR036928">
    <property type="entry name" value="AS_sf"/>
</dbReference>
<dbReference type="GeneID" id="70128380"/>
<dbReference type="InterPro" id="IPR023631">
    <property type="entry name" value="Amidase_dom"/>
</dbReference>
<evidence type="ECO:0000313" key="8">
    <source>
        <dbReference type="EMBL" id="KAH6656909.1"/>
    </source>
</evidence>
<name>A0A9P8URA0_9PEZI</name>
<keyword evidence="9" id="KW-1185">Reference proteome</keyword>
<dbReference type="Pfam" id="PF01425">
    <property type="entry name" value="Amidase"/>
    <property type="match status" value="1"/>
</dbReference>
<feature type="active site" description="Acyl-ester intermediate" evidence="5">
    <location>
        <position position="241"/>
    </location>
</feature>
<evidence type="ECO:0000256" key="6">
    <source>
        <dbReference type="PIRSR" id="PIRSR001221-2"/>
    </source>
</evidence>
<proteinExistence type="inferred from homology"/>
<dbReference type="Proteomes" id="UP000758603">
    <property type="component" value="Unassembled WGS sequence"/>
</dbReference>
<reference evidence="8" key="1">
    <citation type="journal article" date="2021" name="Nat. Commun.">
        <title>Genetic determinants of endophytism in the Arabidopsis root mycobiome.</title>
        <authorList>
            <person name="Mesny F."/>
            <person name="Miyauchi S."/>
            <person name="Thiergart T."/>
            <person name="Pickel B."/>
            <person name="Atanasova L."/>
            <person name="Karlsson M."/>
            <person name="Huettel B."/>
            <person name="Barry K.W."/>
            <person name="Haridas S."/>
            <person name="Chen C."/>
            <person name="Bauer D."/>
            <person name="Andreopoulos W."/>
            <person name="Pangilinan J."/>
            <person name="LaButti K."/>
            <person name="Riley R."/>
            <person name="Lipzen A."/>
            <person name="Clum A."/>
            <person name="Drula E."/>
            <person name="Henrissat B."/>
            <person name="Kohler A."/>
            <person name="Grigoriev I.V."/>
            <person name="Martin F.M."/>
            <person name="Hacquard S."/>
        </authorList>
    </citation>
    <scope>NUCLEOTIDE SEQUENCE</scope>
    <source>
        <strain evidence="8">MPI-SDFR-AT-0073</strain>
    </source>
</reference>
<comment type="caution">
    <text evidence="8">The sequence shown here is derived from an EMBL/GenBank/DDBJ whole genome shotgun (WGS) entry which is preliminary data.</text>
</comment>
<sequence length="554" mass="60347">MTPWKALAEGHRTKRDALIPPEWILSEERLLKLSGADTCDAGRLIALDVFSRSELLSDEEIEITTRYDATILLRKIATGVLSSEAVVVAFCKRAALAQQWTSCLTEVFFQEAIERARGLDKYLKENKRTSGPLHGLPISLKDSFQVKGHYATLGYTKSLDGEASNTNSALVYLLLDAGAVFYCKTNIPQTMMTADSENNIFGRTLNPHKTSLTAGGSSGGEGALVAARGSPLGVGTDIAGSIRIPSLCCGIYGFKPTCNRVPYGGQAWAPFPRLGFPGGISPSAGPLANSVEDLALFMEVVIQKRPWTYDPTALDLDWRKIELGRQKNLTIGILAEDPEYPLMPPVRRTLSEATDKLSRAGHTIIHLPADLSCGVGLAGRLAYQFYGLVKAGFECAEEITGEPPIKSVALGVHPFSMAGFPVRPDLDLPEKIDHLTAARENFAIAWQEKWRDNNLDVVVSPGSNTTAVPHDTYGCPVYTMIWNLLDFPAGIIPFGKSSMKVDARCEKAEGAFEADYDPSAWDGAPCAIQVVAPRFRDEECLAAMRIIDQDLRRP</sequence>
<comment type="similarity">
    <text evidence="2">Belongs to the amidase family.</text>
</comment>
<evidence type="ECO:0000256" key="3">
    <source>
        <dbReference type="ARBA" id="ARBA00012922"/>
    </source>
</evidence>
<organism evidence="8 9">
    <name type="scientific">Truncatella angustata</name>
    <dbReference type="NCBI Taxonomy" id="152316"/>
    <lineage>
        <taxon>Eukaryota</taxon>
        <taxon>Fungi</taxon>
        <taxon>Dikarya</taxon>
        <taxon>Ascomycota</taxon>
        <taxon>Pezizomycotina</taxon>
        <taxon>Sordariomycetes</taxon>
        <taxon>Xylariomycetidae</taxon>
        <taxon>Amphisphaeriales</taxon>
        <taxon>Sporocadaceae</taxon>
        <taxon>Truncatella</taxon>
    </lineage>
</organism>